<dbReference type="InterPro" id="IPR029044">
    <property type="entry name" value="Nucleotide-diphossugar_trans"/>
</dbReference>
<keyword evidence="1" id="KW-0808">Transferase</keyword>
<name>A0A8H9L5R1_9MICO</name>
<dbReference type="SUPFAM" id="SSF53448">
    <property type="entry name" value="Nucleotide-diphospho-sugar transferases"/>
    <property type="match status" value="1"/>
</dbReference>
<dbReference type="InterPro" id="IPR018641">
    <property type="entry name" value="Trfase_1_rSAM/seldom-assoc"/>
</dbReference>
<proteinExistence type="predicted"/>
<accession>A0A8H9L5R1</accession>
<keyword evidence="2" id="KW-1185">Reference proteome</keyword>
<dbReference type="PANTHER" id="PTHR36529">
    <property type="entry name" value="SLL1095 PROTEIN"/>
    <property type="match status" value="1"/>
</dbReference>
<sequence length="224" mass="22844">MTGPQPPRTVVVLAKEPVPGRVKTRLVGELTATEAAALAEAALADTLEAVAALPGVRPVLALDGAPGPWLPPGFTVVPQASGGLDRRIAAAFDAVLAPDDADTSGPALLVGMDTPQLAPHLRAVDFAGHDALLGLADDGGYWAVGLRRPDPALFHGVPMSEPVTGAAQLARLREAGLRVGLLPPLRDVDTVPDAAAVAAAAPGTRFARRWAEVARRLSGTGARG</sequence>
<dbReference type="AlphaFoldDB" id="A0A8H9L5R1"/>
<organism evidence="1 2">
    <name type="scientific">Promicromonospora citrea</name>
    <dbReference type="NCBI Taxonomy" id="43677"/>
    <lineage>
        <taxon>Bacteria</taxon>
        <taxon>Bacillati</taxon>
        <taxon>Actinomycetota</taxon>
        <taxon>Actinomycetes</taxon>
        <taxon>Micrococcales</taxon>
        <taxon>Promicromonosporaceae</taxon>
        <taxon>Promicromonospora</taxon>
    </lineage>
</organism>
<dbReference type="Proteomes" id="UP000655589">
    <property type="component" value="Unassembled WGS sequence"/>
</dbReference>
<evidence type="ECO:0000313" key="2">
    <source>
        <dbReference type="Proteomes" id="UP000655589"/>
    </source>
</evidence>
<reference evidence="1" key="1">
    <citation type="journal article" date="2014" name="Int. J. Syst. Evol. Microbiol.">
        <title>Complete genome sequence of Corynebacterium casei LMG S-19264T (=DSM 44701T), isolated from a smear-ripened cheese.</title>
        <authorList>
            <consortium name="US DOE Joint Genome Institute (JGI-PGF)"/>
            <person name="Walter F."/>
            <person name="Albersmeier A."/>
            <person name="Kalinowski J."/>
            <person name="Ruckert C."/>
        </authorList>
    </citation>
    <scope>NUCLEOTIDE SEQUENCE</scope>
    <source>
        <strain evidence="1">JCM 3051</strain>
    </source>
</reference>
<dbReference type="EMBL" id="BMPT01000009">
    <property type="protein sequence ID" value="GGM27844.1"/>
    <property type="molecule type" value="Genomic_DNA"/>
</dbReference>
<dbReference type="Pfam" id="PF09837">
    <property type="entry name" value="DUF2064"/>
    <property type="match status" value="1"/>
</dbReference>
<dbReference type="RefSeq" id="WP_171108594.1">
    <property type="nucleotide sequence ID" value="NZ_BMPT01000009.1"/>
</dbReference>
<dbReference type="Gene3D" id="3.90.550.10">
    <property type="entry name" value="Spore Coat Polysaccharide Biosynthesis Protein SpsA, Chain A"/>
    <property type="match status" value="1"/>
</dbReference>
<dbReference type="GO" id="GO:0016740">
    <property type="term" value="F:transferase activity"/>
    <property type="evidence" value="ECO:0007669"/>
    <property type="project" value="UniProtKB-KW"/>
</dbReference>
<comment type="caution">
    <text evidence="1">The sequence shown here is derived from an EMBL/GenBank/DDBJ whole genome shotgun (WGS) entry which is preliminary data.</text>
</comment>
<dbReference type="PANTHER" id="PTHR36529:SF1">
    <property type="entry name" value="GLYCOSYLTRANSFERASE"/>
    <property type="match status" value="1"/>
</dbReference>
<protein>
    <submittedName>
        <fullName evidence="1">Glycosyl transferase</fullName>
    </submittedName>
</protein>
<evidence type="ECO:0000313" key="1">
    <source>
        <dbReference type="EMBL" id="GGM27844.1"/>
    </source>
</evidence>
<gene>
    <name evidence="1" type="ORF">GCM10010102_24440</name>
</gene>
<reference evidence="1" key="2">
    <citation type="submission" date="2020-09" db="EMBL/GenBank/DDBJ databases">
        <authorList>
            <person name="Sun Q."/>
            <person name="Ohkuma M."/>
        </authorList>
    </citation>
    <scope>NUCLEOTIDE SEQUENCE</scope>
    <source>
        <strain evidence="1">JCM 3051</strain>
    </source>
</reference>